<feature type="region of interest" description="Disordered" evidence="1">
    <location>
        <begin position="190"/>
        <end position="209"/>
    </location>
</feature>
<dbReference type="AlphaFoldDB" id="A0A182D4Q2"/>
<dbReference type="SUPFAM" id="SSF74653">
    <property type="entry name" value="TolA/TonB C-terminal domain"/>
    <property type="match status" value="1"/>
</dbReference>
<feature type="region of interest" description="Disordered" evidence="1">
    <location>
        <begin position="30"/>
        <end position="117"/>
    </location>
</feature>
<feature type="compositionally biased region" description="Gly residues" evidence="1">
    <location>
        <begin position="108"/>
        <end position="117"/>
    </location>
</feature>
<reference evidence="2" key="1">
    <citation type="journal article" date="2015" name="Genome Announc.">
        <title>Complete Genome Sequence of the Bacteriochlorophyll b-Producing Photosynthetic Bacterium Blastochloris viridis.</title>
        <authorList>
            <person name="Tsukatani Y."/>
            <person name="Hirose Y."/>
            <person name="Harada J."/>
            <person name="Misawa N."/>
            <person name="Mori K."/>
            <person name="Inoue K."/>
            <person name="Tamiaki H."/>
        </authorList>
    </citation>
    <scope>NUCLEOTIDE SEQUENCE [LARGE SCALE GENOMIC DNA]</scope>
    <source>
        <strain evidence="2">DSM 133</strain>
    </source>
</reference>
<evidence type="ECO:0000313" key="2">
    <source>
        <dbReference type="EMBL" id="BAS00471.1"/>
    </source>
</evidence>
<name>A0A182D4Q2_BLAVI</name>
<protein>
    <submittedName>
        <fullName evidence="2">Ferric siderophore transport system</fullName>
    </submittedName>
</protein>
<dbReference type="Gene3D" id="3.30.1150.10">
    <property type="match status" value="1"/>
</dbReference>
<accession>A0A182D4Q2</accession>
<dbReference type="EMBL" id="AP014854">
    <property type="protein sequence ID" value="BAS00471.1"/>
    <property type="molecule type" value="Genomic_DNA"/>
</dbReference>
<feature type="compositionally biased region" description="Pro residues" evidence="1">
    <location>
        <begin position="33"/>
        <end position="47"/>
    </location>
</feature>
<evidence type="ECO:0000256" key="1">
    <source>
        <dbReference type="SAM" id="MobiDB-lite"/>
    </source>
</evidence>
<sequence>MVVLGLIGGSVLLLTGGEQEPPRRVQEFMVVTIPPPPPPPEVQPPPEAQMVEQPKVTEQEFKEDKVVEQPKDEVPNDDTKADEPPGPPALDADAKGPGDMAAKVGGRPMTGGGGGGSRWGRYASMVQGQLEAALRSNPKTRNAVMQVQVRVWADSSGRISRIVLASSSGNPEIDNAIRNEVLAGIVLREPPPPDMPMPMVTRITARRPA</sequence>
<gene>
    <name evidence="2" type="ORF">BV133_2877</name>
</gene>
<proteinExistence type="predicted"/>
<feature type="compositionally biased region" description="Basic and acidic residues" evidence="1">
    <location>
        <begin position="55"/>
        <end position="83"/>
    </location>
</feature>
<dbReference type="Pfam" id="PF13103">
    <property type="entry name" value="TonB_2"/>
    <property type="match status" value="1"/>
</dbReference>
<organism evidence="2">
    <name type="scientific">Blastochloris viridis</name>
    <name type="common">Rhodopseudomonas viridis</name>
    <dbReference type="NCBI Taxonomy" id="1079"/>
    <lineage>
        <taxon>Bacteria</taxon>
        <taxon>Pseudomonadati</taxon>
        <taxon>Pseudomonadota</taxon>
        <taxon>Alphaproteobacteria</taxon>
        <taxon>Hyphomicrobiales</taxon>
        <taxon>Blastochloridaceae</taxon>
        <taxon>Blastochloris</taxon>
    </lineage>
</organism>